<dbReference type="Proteomes" id="UP001283361">
    <property type="component" value="Unassembled WGS sequence"/>
</dbReference>
<protein>
    <submittedName>
        <fullName evidence="1">Uncharacterized protein</fullName>
    </submittedName>
</protein>
<sequence length="103" mass="11477">MNVNGNSCNGASHEEMRFLRIQDGEAGSFVDLDVAYLIPPACCFARNVCVIICPKVVADAIVDFSVQGQVADDSRTKVVELMDQFQLKAEFSDYLDKYKEHEP</sequence>
<proteinExistence type="predicted"/>
<evidence type="ECO:0000313" key="2">
    <source>
        <dbReference type="Proteomes" id="UP001283361"/>
    </source>
</evidence>
<reference evidence="1" key="1">
    <citation type="journal article" date="2023" name="G3 (Bethesda)">
        <title>A reference genome for the long-term kleptoplast-retaining sea slug Elysia crispata morphotype clarki.</title>
        <authorList>
            <person name="Eastman K.E."/>
            <person name="Pendleton A.L."/>
            <person name="Shaikh M.A."/>
            <person name="Suttiyut T."/>
            <person name="Ogas R."/>
            <person name="Tomko P."/>
            <person name="Gavelis G."/>
            <person name="Widhalm J.R."/>
            <person name="Wisecaver J.H."/>
        </authorList>
    </citation>
    <scope>NUCLEOTIDE SEQUENCE</scope>
    <source>
        <strain evidence="1">ECLA1</strain>
    </source>
</reference>
<name>A0AAE1AI20_9GAST</name>
<keyword evidence="2" id="KW-1185">Reference proteome</keyword>
<organism evidence="1 2">
    <name type="scientific">Elysia crispata</name>
    <name type="common">lettuce slug</name>
    <dbReference type="NCBI Taxonomy" id="231223"/>
    <lineage>
        <taxon>Eukaryota</taxon>
        <taxon>Metazoa</taxon>
        <taxon>Spiralia</taxon>
        <taxon>Lophotrochozoa</taxon>
        <taxon>Mollusca</taxon>
        <taxon>Gastropoda</taxon>
        <taxon>Heterobranchia</taxon>
        <taxon>Euthyneura</taxon>
        <taxon>Panpulmonata</taxon>
        <taxon>Sacoglossa</taxon>
        <taxon>Placobranchoidea</taxon>
        <taxon>Plakobranchidae</taxon>
        <taxon>Elysia</taxon>
    </lineage>
</organism>
<evidence type="ECO:0000313" key="1">
    <source>
        <dbReference type="EMBL" id="KAK3788214.1"/>
    </source>
</evidence>
<comment type="caution">
    <text evidence="1">The sequence shown here is derived from an EMBL/GenBank/DDBJ whole genome shotgun (WGS) entry which is preliminary data.</text>
</comment>
<dbReference type="EMBL" id="JAWDGP010001777">
    <property type="protein sequence ID" value="KAK3788214.1"/>
    <property type="molecule type" value="Genomic_DNA"/>
</dbReference>
<accession>A0AAE1AI20</accession>
<gene>
    <name evidence="1" type="ORF">RRG08_041219</name>
</gene>
<dbReference type="AlphaFoldDB" id="A0AAE1AI20"/>